<dbReference type="Proteomes" id="UP000663829">
    <property type="component" value="Unassembled WGS sequence"/>
</dbReference>
<dbReference type="OrthoDB" id="10032891at2759"/>
<evidence type="ECO:0000313" key="4">
    <source>
        <dbReference type="Proteomes" id="UP000663829"/>
    </source>
</evidence>
<evidence type="ECO:0000313" key="2">
    <source>
        <dbReference type="EMBL" id="CAF1534612.1"/>
    </source>
</evidence>
<comment type="caution">
    <text evidence="2">The sequence shown here is derived from an EMBL/GenBank/DDBJ whole genome shotgun (WGS) entry which is preliminary data.</text>
</comment>
<dbReference type="EMBL" id="CAJOBC010090770">
    <property type="protein sequence ID" value="CAF4394310.1"/>
    <property type="molecule type" value="Genomic_DNA"/>
</dbReference>
<reference evidence="2" key="1">
    <citation type="submission" date="2021-02" db="EMBL/GenBank/DDBJ databases">
        <authorList>
            <person name="Nowell W R."/>
        </authorList>
    </citation>
    <scope>NUCLEOTIDE SEQUENCE</scope>
</reference>
<dbReference type="EMBL" id="CAJNOQ010025168">
    <property type="protein sequence ID" value="CAF1534612.1"/>
    <property type="molecule type" value="Genomic_DNA"/>
</dbReference>
<dbReference type="Proteomes" id="UP000681722">
    <property type="component" value="Unassembled WGS sequence"/>
</dbReference>
<protein>
    <submittedName>
        <fullName evidence="2">Uncharacterized protein</fullName>
    </submittedName>
</protein>
<gene>
    <name evidence="2" type="ORF">GPM918_LOCUS38254</name>
    <name evidence="3" type="ORF">SRO942_LOCUS39068</name>
</gene>
<feature type="non-terminal residue" evidence="2">
    <location>
        <position position="1"/>
    </location>
</feature>
<name>A0A815VXJ1_9BILA</name>
<feature type="compositionally biased region" description="Basic and acidic residues" evidence="1">
    <location>
        <begin position="785"/>
        <end position="797"/>
    </location>
</feature>
<keyword evidence="4" id="KW-1185">Reference proteome</keyword>
<organism evidence="2 4">
    <name type="scientific">Didymodactylos carnosus</name>
    <dbReference type="NCBI Taxonomy" id="1234261"/>
    <lineage>
        <taxon>Eukaryota</taxon>
        <taxon>Metazoa</taxon>
        <taxon>Spiralia</taxon>
        <taxon>Gnathifera</taxon>
        <taxon>Rotifera</taxon>
        <taxon>Eurotatoria</taxon>
        <taxon>Bdelloidea</taxon>
        <taxon>Philodinida</taxon>
        <taxon>Philodinidae</taxon>
        <taxon>Didymodactylos</taxon>
    </lineage>
</organism>
<feature type="compositionally biased region" description="Basic residues" evidence="1">
    <location>
        <begin position="798"/>
        <end position="809"/>
    </location>
</feature>
<proteinExistence type="predicted"/>
<sequence>KKAKVFNNLKASTYKSCVELVETLLNPKNYYLEQLKQLLQQCLGRLKISEVQPPEYRAKMYLIQAMIFKLENNSVQSLRSTHDALLSHPYDALMDSLILFLNHSYFHLTARQSLINDIKSDSFNLADVTPPTQIKNLNFLKRTERLIMLKKYERAILKRLTDNNPVQAAYSYIDLIMAISGSSTHFATSLTISCLYFYKAMMSSACTSAEMYAYRSIIFDLAIEIFLFTRHYLPLYVQLHIYKLLYGGELVIKDFHEVVLDELLKNILQLSKVNPMTHAPPTSMIHDMVYMGYAGNELLSKYLKLMAPKNSMYRYYFFEGVWKDWIDNTRFEDEREDCMEDLLYERDWMMWKIYYVGHYCQEQMMVVGVTLDNDTGEIEFMFRQAKKNEHNLFDATDVMDTLRNGIFFAHFTLDPPNTDYHSHPFNEMRYLPKRLSQTPNYLLTLLHADYLLKMISTGVEINAFEPFEMRPSAENLMQRLPAYIREELQAIATKKSGIITDSIHRFWIQPQSSIDYEQTFYKGIFGRTYENIVQFYLSDNLKMCVKQHRMKYDEKGNLIDDKDDKEDDQSAEAQFARTFTKYYDEIGEYFPELLRLKELLKLSFISRTIQARYESQCEFASRIENDTALDTYLKEIKEKIGHYPTGSNEVDEKILNAISRNLCKQFFCKKNNLKQSLIDWLKYDREQALSKHVKQSLIQKKAKLKFTVEKFKLFYDDSHDNDYTMSNDSSKCSWVPAAFSSDLNRKVYGGVTLTAPTAVMSGIKAQHEKKSKQITKVNVSEVSQDVEKYTSKQERGNNKSKKGKSLCFY</sequence>
<evidence type="ECO:0000313" key="3">
    <source>
        <dbReference type="EMBL" id="CAF4394310.1"/>
    </source>
</evidence>
<evidence type="ECO:0000256" key="1">
    <source>
        <dbReference type="SAM" id="MobiDB-lite"/>
    </source>
</evidence>
<accession>A0A815VXJ1</accession>
<dbReference type="AlphaFoldDB" id="A0A815VXJ1"/>
<feature type="region of interest" description="Disordered" evidence="1">
    <location>
        <begin position="785"/>
        <end position="809"/>
    </location>
</feature>